<dbReference type="EMBL" id="LNYS01000006">
    <property type="protein sequence ID" value="KTD52263.1"/>
    <property type="molecule type" value="Genomic_DNA"/>
</dbReference>
<proteinExistence type="predicted"/>
<reference evidence="2 3" key="1">
    <citation type="submission" date="2015-11" db="EMBL/GenBank/DDBJ databases">
        <title>Genomic analysis of 38 Legionella species identifies large and diverse effector repertoires.</title>
        <authorList>
            <person name="Burstein D."/>
            <person name="Amaro F."/>
            <person name="Zusman T."/>
            <person name="Lifshitz Z."/>
            <person name="Cohen O."/>
            <person name="Gilbert J.A."/>
            <person name="Pupko T."/>
            <person name="Shuman H.A."/>
            <person name="Segal G."/>
        </authorList>
    </citation>
    <scope>NUCLEOTIDE SEQUENCE [LARGE SCALE GENOMIC DNA]</scope>
    <source>
        <strain evidence="2 3">CDC#1442-AUS-E</strain>
    </source>
</reference>
<feature type="coiled-coil region" evidence="1">
    <location>
        <begin position="16"/>
        <end position="112"/>
    </location>
</feature>
<evidence type="ECO:0000313" key="3">
    <source>
        <dbReference type="Proteomes" id="UP000054618"/>
    </source>
</evidence>
<accession>A0A0W0Y5K4</accession>
<dbReference type="RefSeq" id="WP_058507187.1">
    <property type="nucleotide sequence ID" value="NZ_CAAAIK010000003.1"/>
</dbReference>
<protein>
    <submittedName>
        <fullName evidence="2">Uncharacterized protein</fullName>
    </submittedName>
</protein>
<comment type="caution">
    <text evidence="2">The sequence shown here is derived from an EMBL/GenBank/DDBJ whole genome shotgun (WGS) entry which is preliminary data.</text>
</comment>
<dbReference type="PATRIC" id="fig|45073.5.peg.1169"/>
<dbReference type="AlphaFoldDB" id="A0A0W0Y5K4"/>
<organism evidence="2 3">
    <name type="scientific">Legionella quinlivanii</name>
    <dbReference type="NCBI Taxonomy" id="45073"/>
    <lineage>
        <taxon>Bacteria</taxon>
        <taxon>Pseudomonadati</taxon>
        <taxon>Pseudomonadota</taxon>
        <taxon>Gammaproteobacteria</taxon>
        <taxon>Legionellales</taxon>
        <taxon>Legionellaceae</taxon>
        <taxon>Legionella</taxon>
    </lineage>
</organism>
<name>A0A0W0Y5K4_9GAMM</name>
<evidence type="ECO:0000313" key="2">
    <source>
        <dbReference type="EMBL" id="KTD52263.1"/>
    </source>
</evidence>
<dbReference type="Proteomes" id="UP000054618">
    <property type="component" value="Unassembled WGS sequence"/>
</dbReference>
<evidence type="ECO:0000256" key="1">
    <source>
        <dbReference type="SAM" id="Coils"/>
    </source>
</evidence>
<gene>
    <name evidence="2" type="ORF">Lqui_1107</name>
</gene>
<keyword evidence="3" id="KW-1185">Reference proteome</keyword>
<sequence length="125" mass="14639">MFKFYDIKTPLDPKALSEAIAARDELQKQNKLLTEKNISILCGIIDDHKTELEDCKTKLDGLKEELIQLKDLGSNKEVERCEAQINYYCVQMEILKMKIEKYEQRLQKFEQENTPESELPSPMLK</sequence>
<keyword evidence="1" id="KW-0175">Coiled coil</keyword>
<dbReference type="STRING" id="45073.Lqui_1107"/>